<organism evidence="8 9">
    <name type="scientific">Escherichia coli</name>
    <dbReference type="NCBI Taxonomy" id="562"/>
    <lineage>
        <taxon>Bacteria</taxon>
        <taxon>Pseudomonadati</taxon>
        <taxon>Pseudomonadota</taxon>
        <taxon>Gammaproteobacteria</taxon>
        <taxon>Enterobacterales</taxon>
        <taxon>Enterobacteriaceae</taxon>
        <taxon>Escherichia</taxon>
    </lineage>
</organism>
<evidence type="ECO:0000256" key="3">
    <source>
        <dbReference type="ARBA" id="ARBA00008508"/>
    </source>
</evidence>
<evidence type="ECO:0000256" key="5">
    <source>
        <dbReference type="ARBA" id="ARBA00032343"/>
    </source>
</evidence>
<comment type="function">
    <text evidence="6">Catalyzes the hydrolysis of the N-glycosidic bond in the first two intermediates of riboflavin biosynthesis, which are highly reactive metabolites, yielding relatively innocuous products. Thus, can divert a surplus of harmful intermediates into relatively harmless products and pre-empt the damage these intermediates would otherwise do. Helps maintain flavin levels. May act on other substrates in vivo. Has no activity against GTP, nucleoside monophosphates or ADP-ribose. Is Required for swarming motility.</text>
</comment>
<evidence type="ECO:0000256" key="6">
    <source>
        <dbReference type="ARBA" id="ARBA00045377"/>
    </source>
</evidence>
<dbReference type="InterPro" id="IPR037238">
    <property type="entry name" value="YbiA-like_sf"/>
</dbReference>
<evidence type="ECO:0000256" key="1">
    <source>
        <dbReference type="ARBA" id="ARBA00000022"/>
    </source>
</evidence>
<comment type="catalytic activity">
    <reaction evidence="1">
        <text>5-amino-6-(5-phospho-D-ribosylamino)uracil + H2O = 5,6-diaminouracil + D-ribose 5-phosphate</text>
        <dbReference type="Rhea" id="RHEA:55020"/>
        <dbReference type="ChEBI" id="CHEBI:15377"/>
        <dbReference type="ChEBI" id="CHEBI:46252"/>
        <dbReference type="ChEBI" id="CHEBI:58453"/>
        <dbReference type="ChEBI" id="CHEBI:78346"/>
    </reaction>
</comment>
<dbReference type="SUPFAM" id="SSF143990">
    <property type="entry name" value="YbiA-like"/>
    <property type="match status" value="1"/>
</dbReference>
<sequence>MVAARMGRDRSKPLRKNWESVKEQVMRKALRAKFEQHPELRALLLATAPANWLSIRKTMLTGETVVMVRARIDWLPFNGVARTIGYREVTSRWLMGGKTDKFFPVFSNC</sequence>
<protein>
    <recommendedName>
        <fullName evidence="4">N-glycosidase YbiA</fullName>
    </recommendedName>
    <alternativeName>
        <fullName evidence="5">Riboflavin biosynthesis intermediates N-glycosidase</fullName>
    </alternativeName>
</protein>
<dbReference type="Proteomes" id="UP000254405">
    <property type="component" value="Unassembled WGS sequence"/>
</dbReference>
<evidence type="ECO:0000256" key="4">
    <source>
        <dbReference type="ARBA" id="ARBA00014614"/>
    </source>
</evidence>
<comment type="similarity">
    <text evidence="3">Belongs to the YbiA family.</text>
</comment>
<evidence type="ECO:0000313" key="8">
    <source>
        <dbReference type="EMBL" id="STI76904.1"/>
    </source>
</evidence>
<reference evidence="8 9" key="1">
    <citation type="submission" date="2018-06" db="EMBL/GenBank/DDBJ databases">
        <authorList>
            <consortium name="Pathogen Informatics"/>
            <person name="Doyle S."/>
        </authorList>
    </citation>
    <scope>NUCLEOTIDE SEQUENCE [LARGE SCALE GENOMIC DNA]</scope>
    <source>
        <strain evidence="8 9">NCTC8985</strain>
    </source>
</reference>
<evidence type="ECO:0000256" key="2">
    <source>
        <dbReference type="ARBA" id="ARBA00000751"/>
    </source>
</evidence>
<proteinExistence type="inferred from homology"/>
<dbReference type="EMBL" id="UGCO01000001">
    <property type="protein sequence ID" value="STI76904.1"/>
    <property type="molecule type" value="Genomic_DNA"/>
</dbReference>
<dbReference type="AlphaFoldDB" id="A0A376TI55"/>
<evidence type="ECO:0000313" key="9">
    <source>
        <dbReference type="Proteomes" id="UP000254405"/>
    </source>
</evidence>
<dbReference type="InterPro" id="IPR012816">
    <property type="entry name" value="NADAR"/>
</dbReference>
<dbReference type="Pfam" id="PF08719">
    <property type="entry name" value="NADAR"/>
    <property type="match status" value="1"/>
</dbReference>
<dbReference type="CDD" id="cd15457">
    <property type="entry name" value="NADAR"/>
    <property type="match status" value="1"/>
</dbReference>
<feature type="domain" description="NADAR" evidence="7">
    <location>
        <begin position="3"/>
        <end position="49"/>
    </location>
</feature>
<comment type="catalytic activity">
    <reaction evidence="2">
        <text>2,5-diamino-6-hydroxy-4-(5-phosphoribosylamino)-pyrimidine + H2O = 2,5,6-triamino-4-hydroxypyrimidine + D-ribose 5-phosphate</text>
        <dbReference type="Rhea" id="RHEA:23436"/>
        <dbReference type="ChEBI" id="CHEBI:15377"/>
        <dbReference type="ChEBI" id="CHEBI:58614"/>
        <dbReference type="ChEBI" id="CHEBI:78346"/>
        <dbReference type="ChEBI" id="CHEBI:137796"/>
    </reaction>
</comment>
<name>A0A376TI55_ECOLX</name>
<dbReference type="Gene3D" id="1.10.357.40">
    <property type="entry name" value="YbiA-like"/>
    <property type="match status" value="1"/>
</dbReference>
<accession>A0A376TI55</accession>
<gene>
    <name evidence="8" type="primary">ybiA</name>
    <name evidence="8" type="ORF">NCTC8985_02173</name>
</gene>
<evidence type="ECO:0000259" key="7">
    <source>
        <dbReference type="Pfam" id="PF08719"/>
    </source>
</evidence>